<dbReference type="Pfam" id="PF04187">
    <property type="entry name" value="Cofac_haem_bdg"/>
    <property type="match status" value="1"/>
</dbReference>
<accession>A0A5K7ZYX5</accession>
<dbReference type="KEGG" id="dov:DSCO28_60450"/>
<dbReference type="SUPFAM" id="SSF159501">
    <property type="entry name" value="EreA/ChaN-like"/>
    <property type="match status" value="1"/>
</dbReference>
<dbReference type="CDD" id="cd14727">
    <property type="entry name" value="ChanN-like"/>
    <property type="match status" value="1"/>
</dbReference>
<evidence type="ECO:0000313" key="2">
    <source>
        <dbReference type="EMBL" id="BBO85479.1"/>
    </source>
</evidence>
<dbReference type="PIRSF" id="PIRSF020419">
    <property type="entry name" value="Fe_uptake_reg_CjrA_prd"/>
    <property type="match status" value="1"/>
</dbReference>
<name>A0A5K7ZYX5_9BACT</name>
<feature type="domain" description="Haem-binding uptake Tiki superfamily ChaN" evidence="1">
    <location>
        <begin position="44"/>
        <end position="246"/>
    </location>
</feature>
<gene>
    <name evidence="2" type="ORF">DSCO28_60450</name>
</gene>
<organism evidence="2 3">
    <name type="scientific">Desulfosarcina ovata subsp. sediminis</name>
    <dbReference type="NCBI Taxonomy" id="885957"/>
    <lineage>
        <taxon>Bacteria</taxon>
        <taxon>Pseudomonadati</taxon>
        <taxon>Thermodesulfobacteriota</taxon>
        <taxon>Desulfobacteria</taxon>
        <taxon>Desulfobacterales</taxon>
        <taxon>Desulfosarcinaceae</taxon>
        <taxon>Desulfosarcina</taxon>
    </lineage>
</organism>
<dbReference type="InterPro" id="IPR016773">
    <property type="entry name" value="Fe3_uptake_reg_CjrA_prd"/>
</dbReference>
<dbReference type="Proteomes" id="UP000425960">
    <property type="component" value="Chromosome"/>
</dbReference>
<proteinExistence type="predicted"/>
<dbReference type="EMBL" id="AP021876">
    <property type="protein sequence ID" value="BBO85479.1"/>
    <property type="molecule type" value="Genomic_DNA"/>
</dbReference>
<sequence>MLLLVNTGCAVKPRTLAIRDNPTRLMKNTILKTATGTVVSPEQLIAELSDTRVIYVGESHTNPAHHAIQLQIIKALSAQTPDLAIGMEMIDHTYQPVLDRRRAGRLDETTFLEQTHWYANWRYDFGLYRDILEYAKEKKLRLIALNIPFWIPPKISVGGIESLSEADRRQLPHHIDLTHAAHRRYVEAIFKMHTIPGRTNFEFFYEAQCAWEDGMAAAVATNLGSGKMVVLAGNGHIIHKFGIPDRAFNRNPVPFKTIYLAPVGEEAELDWADYLWVTPQTPMPRMPHGMAKMKMPPPASD</sequence>
<reference evidence="2 3" key="1">
    <citation type="submission" date="2019-11" db="EMBL/GenBank/DDBJ databases">
        <title>Comparative genomics of hydrocarbon-degrading Desulfosarcina strains.</title>
        <authorList>
            <person name="Watanabe M."/>
            <person name="Kojima H."/>
            <person name="Fukui M."/>
        </authorList>
    </citation>
    <scope>NUCLEOTIDE SEQUENCE [LARGE SCALE GENOMIC DNA]</scope>
    <source>
        <strain evidence="2 3">28bB2T</strain>
    </source>
</reference>
<dbReference type="Gene3D" id="3.40.50.11550">
    <property type="match status" value="1"/>
</dbReference>
<dbReference type="AlphaFoldDB" id="A0A5K7ZYX5"/>
<dbReference type="InterPro" id="IPR007314">
    <property type="entry name" value="Cofac_haem-bd_dom"/>
</dbReference>
<evidence type="ECO:0000313" key="3">
    <source>
        <dbReference type="Proteomes" id="UP000425960"/>
    </source>
</evidence>
<evidence type="ECO:0000259" key="1">
    <source>
        <dbReference type="Pfam" id="PF04187"/>
    </source>
</evidence>
<protein>
    <recommendedName>
        <fullName evidence="1">Haem-binding uptake Tiki superfamily ChaN domain-containing protein</fullName>
    </recommendedName>
</protein>